<dbReference type="AlphaFoldDB" id="A0AB38IAM5"/>
<keyword evidence="2" id="KW-0812">Transmembrane</keyword>
<comment type="caution">
    <text evidence="3">The sequence shown here is derived from an EMBL/GenBank/DDBJ whole genome shotgun (WGS) entry which is preliminary data.</text>
</comment>
<dbReference type="Proteomes" id="UP000294215">
    <property type="component" value="Unassembled WGS sequence"/>
</dbReference>
<evidence type="ECO:0000256" key="2">
    <source>
        <dbReference type="SAM" id="Phobius"/>
    </source>
</evidence>
<dbReference type="EMBL" id="SIMR01000001">
    <property type="protein sequence ID" value="TBC17812.1"/>
    <property type="molecule type" value="Genomic_DNA"/>
</dbReference>
<feature type="compositionally biased region" description="Low complexity" evidence="1">
    <location>
        <begin position="168"/>
        <end position="178"/>
    </location>
</feature>
<keyword evidence="2" id="KW-0472">Membrane</keyword>
<gene>
    <name evidence="3" type="ORF">ELH40_24080</name>
</gene>
<feature type="transmembrane region" description="Helical" evidence="2">
    <location>
        <begin position="69"/>
        <end position="89"/>
    </location>
</feature>
<protein>
    <recommendedName>
        <fullName evidence="5">Transmembrane protein</fullName>
    </recommendedName>
</protein>
<reference evidence="3 4" key="1">
    <citation type="submission" date="2019-02" db="EMBL/GenBank/DDBJ databases">
        <title>The genomic architecture of introgression among sibling species of bacteria.</title>
        <authorList>
            <person name="Cavassim M.I.A."/>
            <person name="Moeskjaer S."/>
            <person name="Moslemi C."/>
            <person name="Fields B."/>
            <person name="Bachmann A."/>
            <person name="Vilhjalmsson B."/>
            <person name="Schierup M.H."/>
            <person name="Young J.P.W."/>
            <person name="Andersen S.U."/>
        </authorList>
    </citation>
    <scope>NUCLEOTIDE SEQUENCE [LARGE SCALE GENOMIC DNA]</scope>
    <source>
        <strain evidence="3 4">SM92</strain>
    </source>
</reference>
<feature type="transmembrane region" description="Helical" evidence="2">
    <location>
        <begin position="38"/>
        <end position="57"/>
    </location>
</feature>
<feature type="transmembrane region" description="Helical" evidence="2">
    <location>
        <begin position="134"/>
        <end position="157"/>
    </location>
</feature>
<keyword evidence="2" id="KW-1133">Transmembrane helix</keyword>
<proteinExistence type="predicted"/>
<evidence type="ECO:0000313" key="4">
    <source>
        <dbReference type="Proteomes" id="UP000294215"/>
    </source>
</evidence>
<name>A0AB38IAM5_9HYPH</name>
<organism evidence="3 4">
    <name type="scientific">Rhizobium ruizarguesonis</name>
    <dbReference type="NCBI Taxonomy" id="2081791"/>
    <lineage>
        <taxon>Bacteria</taxon>
        <taxon>Pseudomonadati</taxon>
        <taxon>Pseudomonadota</taxon>
        <taxon>Alphaproteobacteria</taxon>
        <taxon>Hyphomicrobiales</taxon>
        <taxon>Rhizobiaceae</taxon>
        <taxon>Rhizobium/Agrobacterium group</taxon>
        <taxon>Rhizobium</taxon>
    </lineage>
</organism>
<evidence type="ECO:0000313" key="3">
    <source>
        <dbReference type="EMBL" id="TBC17812.1"/>
    </source>
</evidence>
<evidence type="ECO:0008006" key="5">
    <source>
        <dbReference type="Google" id="ProtNLM"/>
    </source>
</evidence>
<feature type="region of interest" description="Disordered" evidence="1">
    <location>
        <begin position="168"/>
        <end position="192"/>
    </location>
</feature>
<accession>A0AB38IAM5</accession>
<feature type="transmembrane region" description="Helical" evidence="2">
    <location>
        <begin position="12"/>
        <end position="31"/>
    </location>
</feature>
<evidence type="ECO:0000256" key="1">
    <source>
        <dbReference type="SAM" id="MobiDB-lite"/>
    </source>
</evidence>
<feature type="transmembrane region" description="Helical" evidence="2">
    <location>
        <begin position="96"/>
        <end position="114"/>
    </location>
</feature>
<sequence>MSTESIFQTHLVLGYVAWLLCFGAYIVPWLTSMDSVKAHCAIATLHSFRFFGLVFLLPGVVGPNLPANFATFAAYGDLAAGLLAMLALITVRIRPVFWLFVVAFNLVGMGDLVLDYYHAIQAGLPARAEELGAAYAIPIIYVPLLMITHVFAFYLLLHPRPKAIQAPAGEAAAPKDSAVSSPGPRDSMVTEPSASHILSLCYLRDSS</sequence>